<dbReference type="EMBL" id="JAPUUL010000289">
    <property type="protein sequence ID" value="KAJ8131445.1"/>
    <property type="molecule type" value="Genomic_DNA"/>
</dbReference>
<comment type="caution">
    <text evidence="1">The sequence shown here is derived from an EMBL/GenBank/DDBJ whole genome shotgun (WGS) entry which is preliminary data.</text>
</comment>
<dbReference type="Proteomes" id="UP001153332">
    <property type="component" value="Unassembled WGS sequence"/>
</dbReference>
<evidence type="ECO:0000313" key="1">
    <source>
        <dbReference type="EMBL" id="KAJ8131445.1"/>
    </source>
</evidence>
<gene>
    <name evidence="1" type="ORF">O1611_g2184</name>
</gene>
<sequence>MRDLPGAEDRYEDVRSKIYKSLEPQLITKRENDILTRFATKHVSRNILQDENLRSYYRCLNSGADYIDGGLGIDENEFVRRVLERRLQPFIATLIFSNAAIAAARAFVVNVVAKPDDIGNKLPLKQARLEQIFPGDSATIYNFLSHQHRFCTLTLFRDGAWMMLDEDDAARLPYIREREIGKGGFGSVWEVEIPYGHFVIHTSGETSFPHGSKVVARKDYRRGNHARQDFENERDLCKAILGSPNRCDNVLLSYGTIEYSSGSAFSLFMPKAEFDLHKYMKHHESDDAHSMENMAKHMLCAAGLARGVAHLHNGIESPGGGTLVCYHMDVKPDNVLIFHKDGEMIWKISDFGLSRIKTLPDGSIRSTGHHLAVSPTRNLAGQGIYLAPESGSPRQMTRKSDVWSLGCIISVLCVWLQKGYSGVIEYSDSRIEAGDNSANFYSPRLFGLMKPNPQIKEWHNILIREEKDVVIKRVLVYILRYLEKNTFLIKALGRPEASELKQRLENAATKGLEMTRQVAHDWWPINPVLRRLSSIIIPPGTSSVRGWPISFPGQGQACQFSPDGAILSYYSSERSQISLYYGSDQFPTNTGDHLVEPTPVYSHSADIVDVGITKNYMVIAEKATSFRVRNNLSPWRLYLAKLEDVSLAHIENGELDENVWRHRDLPKWTNQDADNVTSLSFSSESSIWFTVKPAPGCRACVARCVWVENEPPKAIESVAFKGPTAEVVASFAPYHKSSKCIVATVGNCHTAKTAIAAARPNQEPIRV</sequence>
<reference evidence="1" key="1">
    <citation type="submission" date="2022-12" db="EMBL/GenBank/DDBJ databases">
        <title>Genome Sequence of Lasiodiplodia mahajangana.</title>
        <authorList>
            <person name="Buettner E."/>
        </authorList>
    </citation>
    <scope>NUCLEOTIDE SEQUENCE</scope>
    <source>
        <strain evidence="1">VT137</strain>
    </source>
</reference>
<proteinExistence type="predicted"/>
<organism evidence="1 2">
    <name type="scientific">Lasiodiplodia mahajangana</name>
    <dbReference type="NCBI Taxonomy" id="1108764"/>
    <lineage>
        <taxon>Eukaryota</taxon>
        <taxon>Fungi</taxon>
        <taxon>Dikarya</taxon>
        <taxon>Ascomycota</taxon>
        <taxon>Pezizomycotina</taxon>
        <taxon>Dothideomycetes</taxon>
        <taxon>Dothideomycetes incertae sedis</taxon>
        <taxon>Botryosphaeriales</taxon>
        <taxon>Botryosphaeriaceae</taxon>
        <taxon>Lasiodiplodia</taxon>
    </lineage>
</organism>
<evidence type="ECO:0000313" key="2">
    <source>
        <dbReference type="Proteomes" id="UP001153332"/>
    </source>
</evidence>
<keyword evidence="2" id="KW-1185">Reference proteome</keyword>
<accession>A0ACC2JVD6</accession>
<protein>
    <submittedName>
        <fullName evidence="1">Uncharacterized protein</fullName>
    </submittedName>
</protein>
<name>A0ACC2JVD6_9PEZI</name>